<accession>A0AAD5XE27</accession>
<keyword evidence="2" id="KW-1185">Reference proteome</keyword>
<evidence type="ECO:0000313" key="2">
    <source>
        <dbReference type="Proteomes" id="UP001211907"/>
    </source>
</evidence>
<reference evidence="1" key="1">
    <citation type="submission" date="2020-05" db="EMBL/GenBank/DDBJ databases">
        <title>Phylogenomic resolution of chytrid fungi.</title>
        <authorList>
            <person name="Stajich J.E."/>
            <person name="Amses K."/>
            <person name="Simmons R."/>
            <person name="Seto K."/>
            <person name="Myers J."/>
            <person name="Bonds A."/>
            <person name="Quandt C.A."/>
            <person name="Barry K."/>
            <person name="Liu P."/>
            <person name="Grigoriev I."/>
            <person name="Longcore J.E."/>
            <person name="James T.Y."/>
        </authorList>
    </citation>
    <scope>NUCLEOTIDE SEQUENCE</scope>
    <source>
        <strain evidence="1">JEL0513</strain>
    </source>
</reference>
<organism evidence="1 2">
    <name type="scientific">Physocladia obscura</name>
    <dbReference type="NCBI Taxonomy" id="109957"/>
    <lineage>
        <taxon>Eukaryota</taxon>
        <taxon>Fungi</taxon>
        <taxon>Fungi incertae sedis</taxon>
        <taxon>Chytridiomycota</taxon>
        <taxon>Chytridiomycota incertae sedis</taxon>
        <taxon>Chytridiomycetes</taxon>
        <taxon>Chytridiales</taxon>
        <taxon>Chytriomycetaceae</taxon>
        <taxon>Physocladia</taxon>
    </lineage>
</organism>
<gene>
    <name evidence="1" type="ORF">HK100_004078</name>
</gene>
<feature type="non-terminal residue" evidence="1">
    <location>
        <position position="77"/>
    </location>
</feature>
<dbReference type="Proteomes" id="UP001211907">
    <property type="component" value="Unassembled WGS sequence"/>
</dbReference>
<evidence type="ECO:0000313" key="1">
    <source>
        <dbReference type="EMBL" id="KAJ3104278.1"/>
    </source>
</evidence>
<comment type="caution">
    <text evidence="1">The sequence shown here is derived from an EMBL/GenBank/DDBJ whole genome shotgun (WGS) entry which is preliminary data.</text>
</comment>
<dbReference type="AlphaFoldDB" id="A0AAD5XE27"/>
<name>A0AAD5XE27_9FUNG</name>
<dbReference type="EMBL" id="JADGJH010002064">
    <property type="protein sequence ID" value="KAJ3104278.1"/>
    <property type="molecule type" value="Genomic_DNA"/>
</dbReference>
<proteinExistence type="predicted"/>
<protein>
    <submittedName>
        <fullName evidence="1">Uncharacterized protein</fullName>
    </submittedName>
</protein>
<sequence length="77" mass="9042">MGNQTTLYMLLDLPRLTTVLMECPFKLQIKFAQLVSLSAKIFNAVTGLDVPEHQQLMLHRMLRLQLHQLFRIRRHAL</sequence>